<dbReference type="Proteomes" id="UP000019197">
    <property type="component" value="Unassembled WGS sequence"/>
</dbReference>
<evidence type="ECO:0000313" key="1">
    <source>
        <dbReference type="EMBL" id="CDL79087.1"/>
    </source>
</evidence>
<dbReference type="AlphaFoldDB" id="W1IKP5"/>
<gene>
    <name evidence="1" type="ORF">XCR1_1040012</name>
</gene>
<sequence length="42" mass="4870">MAVMNTVSKQAQTNYIDLILKGTLLWHQSLILTIHLCWLRTT</sequence>
<evidence type="ECO:0000313" key="2">
    <source>
        <dbReference type="Proteomes" id="UP000019197"/>
    </source>
</evidence>
<accession>W1IKP5</accession>
<comment type="caution">
    <text evidence="1">The sequence shown here is derived from an EMBL/GenBank/DDBJ whole genome shotgun (WGS) entry which is preliminary data.</text>
</comment>
<organism evidence="1 2">
    <name type="scientific">Xenorhabdus cabanillasii JM26</name>
    <dbReference type="NCBI Taxonomy" id="1427517"/>
    <lineage>
        <taxon>Bacteria</taxon>
        <taxon>Pseudomonadati</taxon>
        <taxon>Pseudomonadota</taxon>
        <taxon>Gammaproteobacteria</taxon>
        <taxon>Enterobacterales</taxon>
        <taxon>Morganellaceae</taxon>
        <taxon>Xenorhabdus</taxon>
    </lineage>
</organism>
<reference evidence="1 2" key="1">
    <citation type="submission" date="2013-11" db="EMBL/GenBank/DDBJ databases">
        <title>Draft genome sequence and annotation of the entomopathogenic bacterium, Xenorhabdus cabanillasi strain JM26.</title>
        <authorList>
            <person name="Gualtieri M."/>
            <person name="Ogier J.C."/>
            <person name="Pages S."/>
            <person name="Givaudan A."/>
            <person name="Gaudriault S."/>
        </authorList>
    </citation>
    <scope>NUCLEOTIDE SEQUENCE [LARGE SCALE GENOMIC DNA]</scope>
    <source>
        <strain evidence="1 2">JM26</strain>
    </source>
</reference>
<name>W1IKP5_9GAMM</name>
<proteinExistence type="predicted"/>
<dbReference type="EMBL" id="CBXE010000007">
    <property type="protein sequence ID" value="CDL79087.1"/>
    <property type="molecule type" value="Genomic_DNA"/>
</dbReference>
<protein>
    <submittedName>
        <fullName evidence="1">Uncharacterized protein</fullName>
    </submittedName>
</protein>